<dbReference type="PROSITE" id="PS00107">
    <property type="entry name" value="PROTEIN_KINASE_ATP"/>
    <property type="match status" value="1"/>
</dbReference>
<keyword evidence="3" id="KW-0808">Transferase</keyword>
<keyword evidence="4 7" id="KW-0547">Nucleotide-binding</keyword>
<evidence type="ECO:0000256" key="2">
    <source>
        <dbReference type="ARBA" id="ARBA00022527"/>
    </source>
</evidence>
<accession>A0A7L2REI9</accession>
<dbReference type="EC" id="2.7.11.1" evidence="1"/>
<dbReference type="PROSITE" id="PS50011">
    <property type="entry name" value="PROTEIN_KINASE_DOM"/>
    <property type="match status" value="1"/>
</dbReference>
<dbReference type="AlphaFoldDB" id="A0A7L2REI9"/>
<evidence type="ECO:0000256" key="3">
    <source>
        <dbReference type="ARBA" id="ARBA00022679"/>
    </source>
</evidence>
<dbReference type="InterPro" id="IPR017441">
    <property type="entry name" value="Protein_kinase_ATP_BS"/>
</dbReference>
<comment type="caution">
    <text evidence="9">The sequence shown here is derived from an EMBL/GenBank/DDBJ whole genome shotgun (WGS) entry which is preliminary data.</text>
</comment>
<keyword evidence="2" id="KW-0723">Serine/threonine-protein kinase</keyword>
<dbReference type="EMBL" id="VYZS01011793">
    <property type="protein sequence ID" value="NXS06867.1"/>
    <property type="molecule type" value="Genomic_DNA"/>
</dbReference>
<dbReference type="SUPFAM" id="SSF56112">
    <property type="entry name" value="Protein kinase-like (PK-like)"/>
    <property type="match status" value="1"/>
</dbReference>
<evidence type="ECO:0000256" key="5">
    <source>
        <dbReference type="ARBA" id="ARBA00022777"/>
    </source>
</evidence>
<gene>
    <name evidence="9" type="primary">Pask_1</name>
    <name evidence="9" type="ORF">NEOCOR_R07993</name>
</gene>
<dbReference type="PANTHER" id="PTHR24346">
    <property type="entry name" value="MAP/MICROTUBULE AFFINITY-REGULATING KINASE"/>
    <property type="match status" value="1"/>
</dbReference>
<dbReference type="GO" id="GO:0005634">
    <property type="term" value="C:nucleus"/>
    <property type="evidence" value="ECO:0007669"/>
    <property type="project" value="TreeGrafter"/>
</dbReference>
<dbReference type="GO" id="GO:0035556">
    <property type="term" value="P:intracellular signal transduction"/>
    <property type="evidence" value="ECO:0007669"/>
    <property type="project" value="TreeGrafter"/>
</dbReference>
<dbReference type="OrthoDB" id="10252171at2759"/>
<evidence type="ECO:0000256" key="1">
    <source>
        <dbReference type="ARBA" id="ARBA00012513"/>
    </source>
</evidence>
<dbReference type="GO" id="GO:0005524">
    <property type="term" value="F:ATP binding"/>
    <property type="evidence" value="ECO:0007669"/>
    <property type="project" value="UniProtKB-UniRule"/>
</dbReference>
<keyword evidence="5 9" id="KW-0418">Kinase</keyword>
<evidence type="ECO:0000256" key="6">
    <source>
        <dbReference type="ARBA" id="ARBA00022840"/>
    </source>
</evidence>
<dbReference type="FunFam" id="3.30.200.20:FF:000346">
    <property type="entry name" value="PAS domain-containing serine/threonine-protein kinase"/>
    <property type="match status" value="1"/>
</dbReference>
<keyword evidence="6 7" id="KW-0067">ATP-binding</keyword>
<reference evidence="9 10" key="1">
    <citation type="submission" date="2019-09" db="EMBL/GenBank/DDBJ databases">
        <title>Bird 10,000 Genomes (B10K) Project - Family phase.</title>
        <authorList>
            <person name="Zhang G."/>
        </authorList>
    </citation>
    <scope>NUCLEOTIDE SEQUENCE [LARGE SCALE GENOMIC DNA]</scope>
    <source>
        <strain evidence="9">B10K-DU-002-79</strain>
    </source>
</reference>
<dbReference type="Gene3D" id="3.30.200.20">
    <property type="entry name" value="Phosphorylase Kinase, domain 1"/>
    <property type="match status" value="1"/>
</dbReference>
<organism evidence="9 10">
    <name type="scientific">Neodrepanis coruscans</name>
    <name type="common">wattled asity</name>
    <dbReference type="NCBI Taxonomy" id="254563"/>
    <lineage>
        <taxon>Eukaryota</taxon>
        <taxon>Metazoa</taxon>
        <taxon>Chordata</taxon>
        <taxon>Craniata</taxon>
        <taxon>Vertebrata</taxon>
        <taxon>Euteleostomi</taxon>
        <taxon>Archelosauria</taxon>
        <taxon>Archosauria</taxon>
        <taxon>Dinosauria</taxon>
        <taxon>Saurischia</taxon>
        <taxon>Theropoda</taxon>
        <taxon>Coelurosauria</taxon>
        <taxon>Aves</taxon>
        <taxon>Neognathae</taxon>
        <taxon>Neoaves</taxon>
        <taxon>Telluraves</taxon>
        <taxon>Australaves</taxon>
        <taxon>Passeriformes</taxon>
        <taxon>Philepittidae</taxon>
        <taxon>Neodrepanis</taxon>
    </lineage>
</organism>
<proteinExistence type="predicted"/>
<feature type="non-terminal residue" evidence="9">
    <location>
        <position position="466"/>
    </location>
</feature>
<evidence type="ECO:0000256" key="4">
    <source>
        <dbReference type="ARBA" id="ARBA00022741"/>
    </source>
</evidence>
<dbReference type="Pfam" id="PF00069">
    <property type="entry name" value="Pkinase"/>
    <property type="match status" value="1"/>
</dbReference>
<protein>
    <recommendedName>
        <fullName evidence="1">non-specific serine/threonine protein kinase</fullName>
        <ecNumber evidence="1">2.7.11.1</ecNumber>
    </recommendedName>
</protein>
<dbReference type="InterPro" id="IPR000719">
    <property type="entry name" value="Prot_kinase_dom"/>
</dbReference>
<dbReference type="Proteomes" id="UP000560066">
    <property type="component" value="Unassembled WGS sequence"/>
</dbReference>
<name>A0A7L2REI9_9PASS</name>
<evidence type="ECO:0000259" key="8">
    <source>
        <dbReference type="PROSITE" id="PS50011"/>
    </source>
</evidence>
<evidence type="ECO:0000313" key="9">
    <source>
        <dbReference type="EMBL" id="NXS06867.1"/>
    </source>
</evidence>
<dbReference type="InterPro" id="IPR011009">
    <property type="entry name" value="Kinase-like_dom_sf"/>
</dbReference>
<feature type="binding site" evidence="7">
    <location>
        <position position="382"/>
    </location>
    <ligand>
        <name>ATP</name>
        <dbReference type="ChEBI" id="CHEBI:30616"/>
    </ligand>
</feature>
<dbReference type="GO" id="GO:0005829">
    <property type="term" value="C:cytosol"/>
    <property type="evidence" value="ECO:0007669"/>
    <property type="project" value="TreeGrafter"/>
</dbReference>
<keyword evidence="10" id="KW-1185">Reference proteome</keyword>
<dbReference type="PANTHER" id="PTHR24346:SF51">
    <property type="entry name" value="PAS DOMAIN-CONTAINING SERINE_THREONINE-PROTEIN KINASE"/>
    <property type="match status" value="1"/>
</dbReference>
<feature type="domain" description="Protein kinase" evidence="8">
    <location>
        <begin position="353"/>
        <end position="466"/>
    </location>
</feature>
<evidence type="ECO:0000256" key="7">
    <source>
        <dbReference type="PROSITE-ProRule" id="PRU10141"/>
    </source>
</evidence>
<dbReference type="GO" id="GO:0045719">
    <property type="term" value="P:negative regulation of glycogen biosynthetic process"/>
    <property type="evidence" value="ECO:0007669"/>
    <property type="project" value="TreeGrafter"/>
</dbReference>
<feature type="non-terminal residue" evidence="9">
    <location>
        <position position="1"/>
    </location>
</feature>
<sequence>SKDALWLPVNSRLKHNLNASSYGPVKLLSDGTSNSPGTPTMDEPWPGTAPDCRQDFQSHIFTGQVSKPNLVCDAEHSSLEHIVVENCLLNDASAFFAYERNTVCDVCPGNKMGYSASAPGAATTSENIPESDTELNCVCSGLEVLGLTPCVKGNSGNSSGITAAPVGMCSSENFEKSSKAFPEKPETLAETGGANARKNLLRSKGGPEEQCQFHRQQNMEKKVTSTPVKQEGRLNPAAPLTWEVLEGSYTGNCYHRDGSQFSVLFEVKCAKLQDPTVLFCVWVVKDLSQSQKEAVAKTQLLLSSLSSSAQSVADLSTNSFGEAIRSTSLFNNSRRAEDLEGLRACEGEYSKNYTTLSLLGKGSFGFVWTAKGKKDHQEVVVKFIWKERVMEECWVDDPDLGRVTQEIAILLKLQHPNIIKVLDVFENEHFFQMVMEKHGSGLDLFTFIDNQPNLDEPLGSYIFRQV</sequence>
<dbReference type="GO" id="GO:0004674">
    <property type="term" value="F:protein serine/threonine kinase activity"/>
    <property type="evidence" value="ECO:0007669"/>
    <property type="project" value="UniProtKB-KW"/>
</dbReference>
<evidence type="ECO:0000313" key="10">
    <source>
        <dbReference type="Proteomes" id="UP000560066"/>
    </source>
</evidence>